<keyword evidence="10" id="KW-1185">Reference proteome</keyword>
<dbReference type="RefSeq" id="WP_262429316.1">
    <property type="nucleotide sequence ID" value="NZ_JACRTG010000016.1"/>
</dbReference>
<evidence type="ECO:0000256" key="4">
    <source>
        <dbReference type="ARBA" id="ARBA00022729"/>
    </source>
</evidence>
<dbReference type="EMBL" id="JACRTG010000016">
    <property type="protein sequence ID" value="MBC8587870.1"/>
    <property type="molecule type" value="Genomic_DNA"/>
</dbReference>
<evidence type="ECO:0000256" key="3">
    <source>
        <dbReference type="ARBA" id="ARBA00022723"/>
    </source>
</evidence>
<gene>
    <name evidence="9" type="ORF">H8707_06430</name>
</gene>
<dbReference type="SMART" id="SM00770">
    <property type="entry name" value="Zn_dep_PLPC"/>
    <property type="match status" value="1"/>
</dbReference>
<proteinExistence type="predicted"/>
<keyword evidence="3" id="KW-0479">Metal-binding</keyword>
<keyword evidence="5" id="KW-0378">Hydrolase</keyword>
<dbReference type="Proteomes" id="UP000601171">
    <property type="component" value="Unassembled WGS sequence"/>
</dbReference>
<keyword evidence="6" id="KW-0862">Zinc</keyword>
<dbReference type="Gene3D" id="1.10.575.10">
    <property type="entry name" value="P1 Nuclease"/>
    <property type="match status" value="1"/>
</dbReference>
<evidence type="ECO:0000313" key="10">
    <source>
        <dbReference type="Proteomes" id="UP000601171"/>
    </source>
</evidence>
<protein>
    <recommendedName>
        <fullName evidence="2">Phospholipase C</fullName>
        <ecNumber evidence="1">3.1.4.3</ecNumber>
    </recommendedName>
    <alternativeName>
        <fullName evidence="7">Phosphatidylcholine cholinephosphohydrolase</fullName>
    </alternativeName>
</protein>
<dbReference type="GO" id="GO:0034480">
    <property type="term" value="F:phosphatidylcholine phospholipase C activity"/>
    <property type="evidence" value="ECO:0007669"/>
    <property type="project" value="UniProtKB-EC"/>
</dbReference>
<evidence type="ECO:0000256" key="2">
    <source>
        <dbReference type="ARBA" id="ARBA00018391"/>
    </source>
</evidence>
<dbReference type="GO" id="GO:0008270">
    <property type="term" value="F:zinc ion binding"/>
    <property type="evidence" value="ECO:0007669"/>
    <property type="project" value="InterPro"/>
</dbReference>
<dbReference type="InterPro" id="IPR029002">
    <property type="entry name" value="PLPC/GPLD1"/>
</dbReference>
<dbReference type="EC" id="3.1.4.3" evidence="1"/>
<reference evidence="9" key="1">
    <citation type="submission" date="2020-08" db="EMBL/GenBank/DDBJ databases">
        <title>Genome public.</title>
        <authorList>
            <person name="Liu C."/>
            <person name="Sun Q."/>
        </authorList>
    </citation>
    <scope>NUCLEOTIDE SEQUENCE</scope>
    <source>
        <strain evidence="9">BX21</strain>
    </source>
</reference>
<dbReference type="Pfam" id="PF00882">
    <property type="entry name" value="Zn_dep_PLPC"/>
    <property type="match status" value="1"/>
</dbReference>
<dbReference type="AlphaFoldDB" id="A0A926EST2"/>
<accession>A0A926EST2</accession>
<keyword evidence="4" id="KW-0732">Signal</keyword>
<dbReference type="InterPro" id="IPR008947">
    <property type="entry name" value="PLipase_C/P1_nuclease_dom_sf"/>
</dbReference>
<dbReference type="PROSITE" id="PS51346">
    <property type="entry name" value="PROKAR_ZN_DEPEND_PLPC_2"/>
    <property type="match status" value="1"/>
</dbReference>
<comment type="caution">
    <text evidence="9">The sequence shown here is derived from an EMBL/GenBank/DDBJ whole genome shotgun (WGS) entry which is preliminary data.</text>
</comment>
<evidence type="ECO:0000256" key="1">
    <source>
        <dbReference type="ARBA" id="ARBA00012018"/>
    </source>
</evidence>
<feature type="domain" description="Zn-dependent PLC" evidence="8">
    <location>
        <begin position="21"/>
        <end position="236"/>
    </location>
</feature>
<name>A0A926EST2_9FIRM</name>
<dbReference type="SUPFAM" id="SSF48537">
    <property type="entry name" value="Phospholipase C/P1 nuclease"/>
    <property type="match status" value="1"/>
</dbReference>
<evidence type="ECO:0000256" key="5">
    <source>
        <dbReference type="ARBA" id="ARBA00022801"/>
    </source>
</evidence>
<dbReference type="InterPro" id="IPR001531">
    <property type="entry name" value="Zn_PLipaseC"/>
</dbReference>
<evidence type="ECO:0000313" key="9">
    <source>
        <dbReference type="EMBL" id="MBC8587870.1"/>
    </source>
</evidence>
<evidence type="ECO:0000259" key="8">
    <source>
        <dbReference type="PROSITE" id="PS51346"/>
    </source>
</evidence>
<dbReference type="CDD" id="cd11009">
    <property type="entry name" value="Zn_dep_PLPC"/>
    <property type="match status" value="1"/>
</dbReference>
<organism evidence="9 10">
    <name type="scientific">Paratissierella segnis</name>
    <dbReference type="NCBI Taxonomy" id="2763679"/>
    <lineage>
        <taxon>Bacteria</taxon>
        <taxon>Bacillati</taxon>
        <taxon>Bacillota</taxon>
        <taxon>Tissierellia</taxon>
        <taxon>Tissierellales</taxon>
        <taxon>Tissierellaceae</taxon>
        <taxon>Paratissierella</taxon>
    </lineage>
</organism>
<evidence type="ECO:0000256" key="6">
    <source>
        <dbReference type="ARBA" id="ARBA00022833"/>
    </source>
</evidence>
<sequence>MGKFETTYDGFLKLSFSAMNPIKKVIINTHCKVHIFINAHAIIILKTDKYLPQYRFFNNYLNDINEGSVWADQDFKSSNHFYNPYKKRGMYGRKSAMDLGVEYYNNASDLWNKGKFNESMFYLGASLHIIQDMTVPQHANIRLLNNHRQYENFIKQTYSLMEEYNVKNGAYLLTSIEDYIEFNARVAIRIYKKFKNIKDDSTRFYKIARCGISLAERTTAGAMVMFYKDVINENLN</sequence>
<evidence type="ECO:0000256" key="7">
    <source>
        <dbReference type="ARBA" id="ARBA00031285"/>
    </source>
</evidence>